<dbReference type="PANTHER" id="PTHR43534">
    <property type="entry name" value="MIND SUPERFAMILY P-LOOP ATPASE CONTAINING AN INSERTED FERREDOXIN DOMAIN"/>
    <property type="match status" value="1"/>
</dbReference>
<dbReference type="HOGENOM" id="CLU_067767_1_0_2"/>
<dbReference type="KEGG" id="abi:Aboo_0825"/>
<dbReference type="InterPro" id="IPR002586">
    <property type="entry name" value="CobQ/CobB/MinD/ParA_Nub-bd_dom"/>
</dbReference>
<evidence type="ECO:0000259" key="1">
    <source>
        <dbReference type="PROSITE" id="PS51379"/>
    </source>
</evidence>
<dbReference type="Pfam" id="PF01656">
    <property type="entry name" value="CbiA"/>
    <property type="match status" value="1"/>
</dbReference>
<gene>
    <name evidence="2" type="ordered locus">Aboo_0825</name>
</gene>
<feature type="domain" description="4Fe-4S ferredoxin-type" evidence="1">
    <location>
        <begin position="89"/>
        <end position="119"/>
    </location>
</feature>
<dbReference type="SUPFAM" id="SSF54862">
    <property type="entry name" value="4Fe-4S ferredoxins"/>
    <property type="match status" value="1"/>
</dbReference>
<evidence type="ECO:0000313" key="3">
    <source>
        <dbReference type="Proteomes" id="UP000001400"/>
    </source>
</evidence>
<reference evidence="2" key="1">
    <citation type="submission" date="2010-02" db="EMBL/GenBank/DDBJ databases">
        <title>Complete sequence of Aciduliprofundum boonei T469.</title>
        <authorList>
            <consortium name="US DOE Joint Genome Institute"/>
            <person name="Lucas S."/>
            <person name="Copeland A."/>
            <person name="Lapidus A."/>
            <person name="Cheng J.-F."/>
            <person name="Bruce D."/>
            <person name="Goodwin L."/>
            <person name="Pitluck S."/>
            <person name="Saunders E."/>
            <person name="Detter J.C."/>
            <person name="Han C."/>
            <person name="Tapia R."/>
            <person name="Land M."/>
            <person name="Hauser L."/>
            <person name="Kyrpides N."/>
            <person name="Mikhailova N."/>
            <person name="Flores G."/>
            <person name="Reysenbach A.-L."/>
            <person name="Woyke T."/>
        </authorList>
    </citation>
    <scope>NUCLEOTIDE SEQUENCE</scope>
    <source>
        <strain evidence="2">T469</strain>
    </source>
</reference>
<organism evidence="2 3">
    <name type="scientific">Aciduliprofundum boonei (strain DSM 19572 / T469)</name>
    <dbReference type="NCBI Taxonomy" id="439481"/>
    <lineage>
        <taxon>Archaea</taxon>
        <taxon>Methanobacteriati</taxon>
        <taxon>Thermoplasmatota</taxon>
        <taxon>DHVE2 group</taxon>
        <taxon>Candidatus Aciduliprofundum</taxon>
    </lineage>
</organism>
<keyword evidence="3" id="KW-1185">Reference proteome</keyword>
<feature type="domain" description="4Fe-4S ferredoxin-type" evidence="1">
    <location>
        <begin position="60"/>
        <end position="88"/>
    </location>
</feature>
<dbReference type="SUPFAM" id="SSF52540">
    <property type="entry name" value="P-loop containing nucleoside triphosphate hydrolases"/>
    <property type="match status" value="1"/>
</dbReference>
<dbReference type="PANTHER" id="PTHR43534:SF1">
    <property type="entry name" value="4FE-4S CLUSTER CONTAINING PARA FAMILY ATPASE PROTEIN"/>
    <property type="match status" value="1"/>
</dbReference>
<dbReference type="GeneID" id="8827775"/>
<dbReference type="Gene3D" id="3.30.70.20">
    <property type="match status" value="1"/>
</dbReference>
<dbReference type="OrthoDB" id="65817at2157"/>
<accession>B5IAK8</accession>
<dbReference type="InterPro" id="IPR017900">
    <property type="entry name" value="4Fe4S_Fe_S_CS"/>
</dbReference>
<dbReference type="Gene3D" id="3.40.50.300">
    <property type="entry name" value="P-loop containing nucleotide triphosphate hydrolases"/>
    <property type="match status" value="1"/>
</dbReference>
<dbReference type="PROSITE" id="PS51379">
    <property type="entry name" value="4FE4S_FER_2"/>
    <property type="match status" value="2"/>
</dbReference>
<evidence type="ECO:0000313" key="2">
    <source>
        <dbReference type="EMBL" id="ADD08634.1"/>
    </source>
</evidence>
<dbReference type="eggNOG" id="arCOG04073">
    <property type="taxonomic scope" value="Archaea"/>
</dbReference>
<name>B5IAK8_ACIB4</name>
<dbReference type="EMBL" id="CP001941">
    <property type="protein sequence ID" value="ADD08634.1"/>
    <property type="molecule type" value="Genomic_DNA"/>
</dbReference>
<dbReference type="STRING" id="439481.Aboo_0825"/>
<dbReference type="AlphaFoldDB" id="B5IAK8"/>
<dbReference type="InterPro" id="IPR017896">
    <property type="entry name" value="4Fe4S_Fe-S-bd"/>
</dbReference>
<dbReference type="PROSITE" id="PS00198">
    <property type="entry name" value="4FE4S_FER_1"/>
    <property type="match status" value="1"/>
</dbReference>
<protein>
    <submittedName>
        <fullName evidence="2">Cobyrinic acid ac-diamide synthase</fullName>
    </submittedName>
</protein>
<sequence length="292" mass="31625">MEIVIASGKGGVGKSTFTGSLISLLKDLKIAAVDADAEAPNLHLVLNVEKWDSERDVISAKSATITDKCINCGVCDNICIYEAIYIENGQHKIKEYLCEGCGACKAVCPVEDAIIIDDTVSGWIRIANTKYGPLVSAELDVGKPNSGKLVTEEKNIAKNWVKEGKAEHIIVDSAAGIGCQVIASLSGANKAILIAEPTPSSLSDLKRVYWLAQHFRIPSYLIINKDGMNPGYRGIEDFAKENDVEIIGRIPYDPSIPKSLANMKPLVEYAPDSPASKEIKRIAQIVRGWLND</sequence>
<dbReference type="RefSeq" id="WP_008082305.1">
    <property type="nucleotide sequence ID" value="NC_013926.1"/>
</dbReference>
<proteinExistence type="predicted"/>
<dbReference type="GO" id="GO:0016491">
    <property type="term" value="F:oxidoreductase activity"/>
    <property type="evidence" value="ECO:0007669"/>
    <property type="project" value="UniProtKB-ARBA"/>
</dbReference>
<dbReference type="InterPro" id="IPR027417">
    <property type="entry name" value="P-loop_NTPase"/>
</dbReference>
<dbReference type="Proteomes" id="UP000001400">
    <property type="component" value="Chromosome"/>
</dbReference>